<sequence>MELEFDIQKRLGKFYIPIWAGCDKSVAAAITMFREQWHSYSQVSKSHNIVRLIRKLVDPAVSEYLNSLPDNYLRYSPIVSAKLTYSDLIKMRGFRYCSDCIGDYLRPFVEHSTYTEPDKLFIATQETLKSLFSHCKGKRPKRSRLAPDIYFNTERGKGLCRLCGNPTEFSSFITNWDNDGFIEDAEEKYELKKGPDLSHKYCAHHKPQLKDGSWNPAYKQAIRSSKQFELEVLRLCRQTANPERLNAMSGDNLIDEYFYYYLRDKTINYAQSLTCFEHIQNTFSESITVDEKTCEEIISIVDNMTNAGVSLGPNDIDKIRNISREMVNSRLSDNKKRMLVLRKKGFNQREIAEIISSLIGKKLSHQAVSKAIKSVCDKFQLNYISNKHVYME</sequence>
<gene>
    <name evidence="1" type="ORF">JRA39_003752</name>
</gene>
<protein>
    <submittedName>
        <fullName evidence="1">Uncharacterized protein</fullName>
    </submittedName>
</protein>
<dbReference type="EMBL" id="AAZDVE040000042">
    <property type="protein sequence ID" value="EMP9434631.1"/>
    <property type="molecule type" value="Genomic_DNA"/>
</dbReference>
<comment type="caution">
    <text evidence="1">The sequence shown here is derived from an EMBL/GenBank/DDBJ whole genome shotgun (WGS) entry which is preliminary data.</text>
</comment>
<accession>A0AAI9I2K1</accession>
<name>A0AAI9I2K1_PROST</name>
<proteinExistence type="predicted"/>
<evidence type="ECO:0000313" key="1">
    <source>
        <dbReference type="EMBL" id="EMP9434631.1"/>
    </source>
</evidence>
<reference evidence="1" key="1">
    <citation type="submission" date="2024-02" db="EMBL/GenBank/DDBJ databases">
        <authorList>
            <consortium name="Clinical and Environmental Microbiology Branch: Whole genome sequencing antimicrobial resistance pathogens in the healthcare setting"/>
        </authorList>
    </citation>
    <scope>NUCLEOTIDE SEQUENCE</scope>
    <source>
        <strain evidence="1">2020GO-00142</strain>
    </source>
</reference>
<organism evidence="1">
    <name type="scientific">Providencia stuartii</name>
    <dbReference type="NCBI Taxonomy" id="588"/>
    <lineage>
        <taxon>Bacteria</taxon>
        <taxon>Pseudomonadati</taxon>
        <taxon>Pseudomonadota</taxon>
        <taxon>Gammaproteobacteria</taxon>
        <taxon>Enterobacterales</taxon>
        <taxon>Morganellaceae</taxon>
        <taxon>Providencia</taxon>
    </lineage>
</organism>
<dbReference type="AlphaFoldDB" id="A0AAI9I2K1"/>